<evidence type="ECO:0000259" key="2">
    <source>
        <dbReference type="Pfam" id="PF22261"/>
    </source>
</evidence>
<dbReference type="AlphaFoldDB" id="A0A8T1T369"/>
<dbReference type="InterPro" id="IPR053985">
    <property type="entry name" value="GPR128_GAIN_subdom_A"/>
</dbReference>
<feature type="non-terminal residue" evidence="3">
    <location>
        <position position="134"/>
    </location>
</feature>
<dbReference type="InterPro" id="IPR053986">
    <property type="entry name" value="GPR128_GAIN_subdom_B"/>
</dbReference>
<dbReference type="Proteomes" id="UP000765507">
    <property type="component" value="Unassembled WGS sequence"/>
</dbReference>
<dbReference type="Pfam" id="PF22261">
    <property type="entry name" value="GPR128_GAIN_subdom_B"/>
    <property type="match status" value="1"/>
</dbReference>
<reference evidence="3 4" key="1">
    <citation type="journal article" date="2020" name="G3 (Bethesda)">
        <title>Draft Genome of the Common Snapping Turtle, Chelydra serpentina, a Model for Phenotypic Plasticity in Reptiles.</title>
        <authorList>
            <person name="Das D."/>
            <person name="Singh S.K."/>
            <person name="Bierstedt J."/>
            <person name="Erickson A."/>
            <person name="Galli G.L.J."/>
            <person name="Crossley D.A. 2nd"/>
            <person name="Rhen T."/>
        </authorList>
    </citation>
    <scope>NUCLEOTIDE SEQUENCE [LARGE SCALE GENOMIC DNA]</scope>
    <source>
        <strain evidence="3">KW</strain>
    </source>
</reference>
<gene>
    <name evidence="3" type="ORF">G0U57_015466</name>
</gene>
<dbReference type="Pfam" id="PF22259">
    <property type="entry name" value="GPR128_GAIN_subdomA"/>
    <property type="match status" value="1"/>
</dbReference>
<feature type="domain" description="GPR128 GAIN subdomain B" evidence="2">
    <location>
        <begin position="38"/>
        <end position="134"/>
    </location>
</feature>
<organism evidence="3 4">
    <name type="scientific">Chelydra serpentina</name>
    <name type="common">Snapping turtle</name>
    <name type="synonym">Testudo serpentina</name>
    <dbReference type="NCBI Taxonomy" id="8475"/>
    <lineage>
        <taxon>Eukaryota</taxon>
        <taxon>Metazoa</taxon>
        <taxon>Chordata</taxon>
        <taxon>Craniata</taxon>
        <taxon>Vertebrata</taxon>
        <taxon>Euteleostomi</taxon>
        <taxon>Archelosauria</taxon>
        <taxon>Testudinata</taxon>
        <taxon>Testudines</taxon>
        <taxon>Cryptodira</taxon>
        <taxon>Durocryptodira</taxon>
        <taxon>Americhelydia</taxon>
        <taxon>Chelydroidea</taxon>
        <taxon>Chelydridae</taxon>
        <taxon>Chelydra</taxon>
    </lineage>
</organism>
<evidence type="ECO:0000313" key="4">
    <source>
        <dbReference type="Proteomes" id="UP000765507"/>
    </source>
</evidence>
<accession>A0A8T1T369</accession>
<sequence>SQLLNARVSEFNFADENLTNITASLTQTLEIFSLDGSAIQPNIAVQNISLKSTSTTAFFSAQTVSGSLQSGNIQVEENVSDFKDDSNTEVQILINVTKNNSSSGNGNIGFVLYQNDKFFQSKNYKTHYNHTKQI</sequence>
<name>A0A8T1T369_CHESE</name>
<dbReference type="OrthoDB" id="1100386at2759"/>
<feature type="domain" description="GPR128 GAIN subdomain A" evidence="1">
    <location>
        <begin position="1"/>
        <end position="34"/>
    </location>
</feature>
<dbReference type="EMBL" id="JAHGAV010000047">
    <property type="protein sequence ID" value="KAG6935215.1"/>
    <property type="molecule type" value="Genomic_DNA"/>
</dbReference>
<keyword evidence="3" id="KW-0675">Receptor</keyword>
<comment type="caution">
    <text evidence="3">The sequence shown here is derived from an EMBL/GenBank/DDBJ whole genome shotgun (WGS) entry which is preliminary data.</text>
</comment>
<proteinExistence type="predicted"/>
<evidence type="ECO:0000313" key="3">
    <source>
        <dbReference type="EMBL" id="KAG6935215.1"/>
    </source>
</evidence>
<feature type="non-terminal residue" evidence="3">
    <location>
        <position position="1"/>
    </location>
</feature>
<protein>
    <submittedName>
        <fullName evidence="3">Adhesion G protein-coupled receptor G7</fullName>
    </submittedName>
</protein>
<evidence type="ECO:0000259" key="1">
    <source>
        <dbReference type="Pfam" id="PF22259"/>
    </source>
</evidence>
<keyword evidence="4" id="KW-1185">Reference proteome</keyword>